<evidence type="ECO:0000256" key="6">
    <source>
        <dbReference type="ARBA" id="ARBA00022617"/>
    </source>
</evidence>
<accession>A0A9R1W077</accession>
<comment type="cofactor">
    <cofactor evidence="14">
        <name>heme b</name>
        <dbReference type="ChEBI" id="CHEBI:60344"/>
    </cofactor>
    <text evidence="14">Binds 1 heme b (iron(II)-protoporphyrin IX) group per subunit.</text>
</comment>
<sequence length="187" mass="20738">MQAGGPWYNVDLGRRDGLISKASRVTGNIPKPTFNLNQIKKIFAKKNLSECDMIALSGAHTVGVSRCKSFANRLHSRVDPLLNPTYAKQLMATCPKNANSTITVDMDPNTPNIFDNVYYKNLMVGKGLFTSDVVLYTDLSSRKVVKKFANNRDDFNAAFITAMRKLGRVGVKIGNQGEIRRDCTAFN</sequence>
<feature type="binding site" evidence="14">
    <location>
        <position position="107"/>
    </location>
    <ligand>
        <name>Ca(2+)</name>
        <dbReference type="ChEBI" id="CHEBI:29108"/>
        <label>2</label>
    </ligand>
</feature>
<dbReference type="GO" id="GO:0046872">
    <property type="term" value="F:metal ion binding"/>
    <property type="evidence" value="ECO:0007669"/>
    <property type="project" value="UniProtKB-KW"/>
</dbReference>
<evidence type="ECO:0000256" key="15">
    <source>
        <dbReference type="PIRSR" id="PIRSR600823-5"/>
    </source>
</evidence>
<evidence type="ECO:0000256" key="13">
    <source>
        <dbReference type="PIRSR" id="PIRSR600823-2"/>
    </source>
</evidence>
<comment type="cofactor">
    <cofactor evidence="14">
        <name>Ca(2+)</name>
        <dbReference type="ChEBI" id="CHEBI:29108"/>
    </cofactor>
    <text evidence="14">Binds 2 calcium ions per subunit.</text>
</comment>
<evidence type="ECO:0000256" key="14">
    <source>
        <dbReference type="PIRSR" id="PIRSR600823-3"/>
    </source>
</evidence>
<dbReference type="InterPro" id="IPR019793">
    <property type="entry name" value="Peroxidases_heam-ligand_BS"/>
</dbReference>
<keyword evidence="8 14" id="KW-0106">Calcium</keyword>
<dbReference type="PRINTS" id="PR00458">
    <property type="entry name" value="PEROXIDASE"/>
</dbReference>
<keyword evidence="5" id="KW-0575">Peroxidase</keyword>
<feature type="binding site" evidence="14">
    <location>
        <position position="115"/>
    </location>
    <ligand>
        <name>Ca(2+)</name>
        <dbReference type="ChEBI" id="CHEBI:29108"/>
        <label>2</label>
    </ligand>
</feature>
<dbReference type="InterPro" id="IPR002016">
    <property type="entry name" value="Haem_peroxidase"/>
</dbReference>
<evidence type="ECO:0000256" key="10">
    <source>
        <dbReference type="ARBA" id="ARBA00023004"/>
    </source>
</evidence>
<dbReference type="SUPFAM" id="SSF48113">
    <property type="entry name" value="Heme-dependent peroxidases"/>
    <property type="match status" value="1"/>
</dbReference>
<comment type="catalytic activity">
    <reaction evidence="1">
        <text>2 a phenolic donor + H2O2 = 2 a phenolic radical donor + 2 H2O</text>
        <dbReference type="Rhea" id="RHEA:56136"/>
        <dbReference type="ChEBI" id="CHEBI:15377"/>
        <dbReference type="ChEBI" id="CHEBI:16240"/>
        <dbReference type="ChEBI" id="CHEBI:139520"/>
        <dbReference type="ChEBI" id="CHEBI:139521"/>
        <dbReference type="EC" id="1.11.1.7"/>
    </reaction>
</comment>
<proteinExistence type="inferred from homology"/>
<keyword evidence="12" id="KW-0325">Glycoprotein</keyword>
<keyword evidence="10 14" id="KW-0408">Iron</keyword>
<evidence type="ECO:0000256" key="12">
    <source>
        <dbReference type="ARBA" id="ARBA00023180"/>
    </source>
</evidence>
<dbReference type="EC" id="1.11.1.7" evidence="4"/>
<dbReference type="PROSITE" id="PS50873">
    <property type="entry name" value="PEROXIDASE_4"/>
    <property type="match status" value="1"/>
</dbReference>
<feature type="domain" description="Plant heme peroxidase family profile" evidence="16">
    <location>
        <begin position="1"/>
        <end position="187"/>
    </location>
</feature>
<dbReference type="PANTHER" id="PTHR31517:SF51">
    <property type="entry name" value="PEROXIDASE 55"/>
    <property type="match status" value="1"/>
</dbReference>
<dbReference type="Proteomes" id="UP000235145">
    <property type="component" value="Unassembled WGS sequence"/>
</dbReference>
<feature type="binding site" evidence="14">
    <location>
        <position position="61"/>
    </location>
    <ligand>
        <name>Ca(2+)</name>
        <dbReference type="ChEBI" id="CHEBI:29108"/>
        <label>2</label>
    </ligand>
</feature>
<comment type="function">
    <text evidence="2">Removal of H(2)O(2), oxidation of toxic reductants, biosynthesis and degradation of lignin, suberization, auxin catabolism, response to environmental stresses such as wounding, pathogen attack and oxidative stress. These functions might be dependent on each isozyme/isoform in each plant tissue.</text>
</comment>
<dbReference type="InterPro" id="IPR010255">
    <property type="entry name" value="Haem_peroxidase_sf"/>
</dbReference>
<evidence type="ECO:0000256" key="7">
    <source>
        <dbReference type="ARBA" id="ARBA00022723"/>
    </source>
</evidence>
<evidence type="ECO:0000259" key="16">
    <source>
        <dbReference type="PROSITE" id="PS50873"/>
    </source>
</evidence>
<gene>
    <name evidence="17" type="ORF">LSAT_V11C300142650</name>
</gene>
<feature type="disulfide bond" evidence="15">
    <location>
        <begin position="67"/>
        <end position="94"/>
    </location>
</feature>
<feature type="binding site" description="axial binding residue" evidence="14">
    <location>
        <position position="60"/>
    </location>
    <ligand>
        <name>heme b</name>
        <dbReference type="ChEBI" id="CHEBI:60344"/>
    </ligand>
    <ligandPart>
        <name>Fe</name>
        <dbReference type="ChEBI" id="CHEBI:18248"/>
    </ligandPart>
</feature>
<keyword evidence="18" id="KW-1185">Reference proteome</keyword>
<evidence type="ECO:0000256" key="9">
    <source>
        <dbReference type="ARBA" id="ARBA00023002"/>
    </source>
</evidence>
<dbReference type="AlphaFoldDB" id="A0A9R1W077"/>
<evidence type="ECO:0000256" key="8">
    <source>
        <dbReference type="ARBA" id="ARBA00022837"/>
    </source>
</evidence>
<dbReference type="EMBL" id="NBSK02000003">
    <property type="protein sequence ID" value="KAJ0215053.1"/>
    <property type="molecule type" value="Genomic_DNA"/>
</dbReference>
<evidence type="ECO:0000256" key="4">
    <source>
        <dbReference type="ARBA" id="ARBA00012313"/>
    </source>
</evidence>
<keyword evidence="9" id="KW-0560">Oxidoreductase</keyword>
<keyword evidence="11 15" id="KW-1015">Disulfide bond</keyword>
<dbReference type="GO" id="GO:0006979">
    <property type="term" value="P:response to oxidative stress"/>
    <property type="evidence" value="ECO:0007669"/>
    <property type="project" value="InterPro"/>
</dbReference>
<evidence type="ECO:0000313" key="18">
    <source>
        <dbReference type="Proteomes" id="UP000235145"/>
    </source>
</evidence>
<evidence type="ECO:0000256" key="5">
    <source>
        <dbReference type="ARBA" id="ARBA00022559"/>
    </source>
</evidence>
<name>A0A9R1W077_LACSA</name>
<evidence type="ECO:0000256" key="2">
    <source>
        <dbReference type="ARBA" id="ARBA00002322"/>
    </source>
</evidence>
<dbReference type="Gene3D" id="1.10.420.10">
    <property type="entry name" value="Peroxidase, domain 2"/>
    <property type="match status" value="1"/>
</dbReference>
<evidence type="ECO:0000256" key="1">
    <source>
        <dbReference type="ARBA" id="ARBA00000189"/>
    </source>
</evidence>
<feature type="binding site" evidence="14">
    <location>
        <position position="110"/>
    </location>
    <ligand>
        <name>Ca(2+)</name>
        <dbReference type="ChEBI" id="CHEBI:29108"/>
        <label>2</label>
    </ligand>
</feature>
<keyword evidence="6" id="KW-0349">Heme</keyword>
<reference evidence="17 18" key="1">
    <citation type="journal article" date="2017" name="Nat. Commun.">
        <title>Genome assembly with in vitro proximity ligation data and whole-genome triplication in lettuce.</title>
        <authorList>
            <person name="Reyes-Chin-Wo S."/>
            <person name="Wang Z."/>
            <person name="Yang X."/>
            <person name="Kozik A."/>
            <person name="Arikit S."/>
            <person name="Song C."/>
            <person name="Xia L."/>
            <person name="Froenicke L."/>
            <person name="Lavelle D.O."/>
            <person name="Truco M.J."/>
            <person name="Xia R."/>
            <person name="Zhu S."/>
            <person name="Xu C."/>
            <person name="Xu H."/>
            <person name="Xu X."/>
            <person name="Cox K."/>
            <person name="Korf I."/>
            <person name="Meyers B.C."/>
            <person name="Michelmore R.W."/>
        </authorList>
    </citation>
    <scope>NUCLEOTIDE SEQUENCE [LARGE SCALE GENOMIC DNA]</scope>
    <source>
        <strain evidence="18">cv. Salinas</strain>
        <tissue evidence="17">Seedlings</tissue>
    </source>
</reference>
<dbReference type="PROSITE" id="PS00435">
    <property type="entry name" value="PEROXIDASE_1"/>
    <property type="match status" value="1"/>
</dbReference>
<comment type="similarity">
    <text evidence="3">Belongs to the peroxidase family. Ascorbate peroxidase subfamily.</text>
</comment>
<dbReference type="InterPro" id="IPR000823">
    <property type="entry name" value="Peroxidase_pln"/>
</dbReference>
<protein>
    <recommendedName>
        <fullName evidence="4">peroxidase</fullName>
        <ecNumber evidence="4">1.11.1.7</ecNumber>
    </recommendedName>
</protein>
<dbReference type="PRINTS" id="PR00461">
    <property type="entry name" value="PLPEROXIDASE"/>
</dbReference>
<evidence type="ECO:0000313" key="17">
    <source>
        <dbReference type="EMBL" id="KAJ0215053.1"/>
    </source>
</evidence>
<feature type="binding site" evidence="13">
    <location>
        <position position="30"/>
    </location>
    <ligand>
        <name>substrate</name>
    </ligand>
</feature>
<dbReference type="PANTHER" id="PTHR31517">
    <property type="match status" value="1"/>
</dbReference>
<dbReference type="GO" id="GO:0140825">
    <property type="term" value="F:lactoperoxidase activity"/>
    <property type="evidence" value="ECO:0007669"/>
    <property type="project" value="UniProtKB-EC"/>
</dbReference>
<evidence type="ECO:0000256" key="3">
    <source>
        <dbReference type="ARBA" id="ARBA00006873"/>
    </source>
</evidence>
<keyword evidence="7 14" id="KW-0479">Metal-binding</keyword>
<dbReference type="GO" id="GO:0020037">
    <property type="term" value="F:heme binding"/>
    <property type="evidence" value="ECO:0007669"/>
    <property type="project" value="InterPro"/>
</dbReference>
<dbReference type="FunFam" id="1.10.420.10:FF:000006">
    <property type="entry name" value="Peroxidase"/>
    <property type="match status" value="1"/>
</dbReference>
<dbReference type="Pfam" id="PF00141">
    <property type="entry name" value="peroxidase"/>
    <property type="match status" value="1"/>
</dbReference>
<organism evidence="17 18">
    <name type="scientific">Lactuca sativa</name>
    <name type="common">Garden lettuce</name>
    <dbReference type="NCBI Taxonomy" id="4236"/>
    <lineage>
        <taxon>Eukaryota</taxon>
        <taxon>Viridiplantae</taxon>
        <taxon>Streptophyta</taxon>
        <taxon>Embryophyta</taxon>
        <taxon>Tracheophyta</taxon>
        <taxon>Spermatophyta</taxon>
        <taxon>Magnoliopsida</taxon>
        <taxon>eudicotyledons</taxon>
        <taxon>Gunneridae</taxon>
        <taxon>Pentapetalae</taxon>
        <taxon>asterids</taxon>
        <taxon>campanulids</taxon>
        <taxon>Asterales</taxon>
        <taxon>Asteraceae</taxon>
        <taxon>Cichorioideae</taxon>
        <taxon>Cichorieae</taxon>
        <taxon>Lactucinae</taxon>
        <taxon>Lactuca</taxon>
    </lineage>
</organism>
<comment type="caution">
    <text evidence="17">The sequence shown here is derived from an EMBL/GenBank/DDBJ whole genome shotgun (WGS) entry which is preliminary data.</text>
</comment>
<evidence type="ECO:0000256" key="11">
    <source>
        <dbReference type="ARBA" id="ARBA00023157"/>
    </source>
</evidence>